<dbReference type="PROSITE" id="PS50097">
    <property type="entry name" value="BTB"/>
    <property type="match status" value="1"/>
</dbReference>
<dbReference type="InterPro" id="IPR000210">
    <property type="entry name" value="BTB/POZ_dom"/>
</dbReference>
<name>A0A0R3VUG2_TAEAS</name>
<feature type="compositionally biased region" description="Polar residues" evidence="1">
    <location>
        <begin position="260"/>
        <end position="284"/>
    </location>
</feature>
<feature type="compositionally biased region" description="Polar residues" evidence="1">
    <location>
        <begin position="393"/>
        <end position="402"/>
    </location>
</feature>
<dbReference type="InterPro" id="IPR011333">
    <property type="entry name" value="SKP1/BTB/POZ_sf"/>
</dbReference>
<dbReference type="Gene3D" id="3.30.710.10">
    <property type="entry name" value="Potassium Channel Kv1.1, Chain A"/>
    <property type="match status" value="1"/>
</dbReference>
<proteinExistence type="predicted"/>
<dbReference type="PANTHER" id="PTHR21541:SF3">
    <property type="entry name" value="STRUCTURE-SPECIFIC ENDONUCLEASE SUBUNIT SLX4"/>
    <property type="match status" value="1"/>
</dbReference>
<reference evidence="3" key="1">
    <citation type="submission" date="2017-02" db="UniProtKB">
        <authorList>
            <consortium name="WormBaseParasite"/>
        </authorList>
    </citation>
    <scope>IDENTIFICATION</scope>
</reference>
<dbReference type="GO" id="GO:0000712">
    <property type="term" value="P:resolution of meiotic recombination intermediates"/>
    <property type="evidence" value="ECO:0007669"/>
    <property type="project" value="TreeGrafter"/>
</dbReference>
<evidence type="ECO:0000259" key="2">
    <source>
        <dbReference type="PROSITE" id="PS50097"/>
    </source>
</evidence>
<dbReference type="CDD" id="cd22999">
    <property type="entry name" value="SAP_SLX4"/>
    <property type="match status" value="1"/>
</dbReference>
<protein>
    <submittedName>
        <fullName evidence="3">BTB domain-containing protein</fullName>
    </submittedName>
</protein>
<dbReference type="AlphaFoldDB" id="A0A0R3VUG2"/>
<accession>A0A0R3VUG2</accession>
<dbReference type="WBParaSite" id="TASK_0000095601-mRNA-1">
    <property type="protein sequence ID" value="TASK_0000095601-mRNA-1"/>
    <property type="gene ID" value="TASK_0000095601"/>
</dbReference>
<feature type="region of interest" description="Disordered" evidence="1">
    <location>
        <begin position="383"/>
        <end position="402"/>
    </location>
</feature>
<dbReference type="STRING" id="60517.A0A0R3VUG2"/>
<feature type="region of interest" description="Disordered" evidence="1">
    <location>
        <begin position="259"/>
        <end position="284"/>
    </location>
</feature>
<dbReference type="GO" id="GO:0033557">
    <property type="term" value="C:Slx1-Slx4 complex"/>
    <property type="evidence" value="ECO:0007669"/>
    <property type="project" value="TreeGrafter"/>
</dbReference>
<dbReference type="SUPFAM" id="SSF54695">
    <property type="entry name" value="POZ domain"/>
    <property type="match status" value="1"/>
</dbReference>
<dbReference type="PANTHER" id="PTHR21541">
    <property type="entry name" value="BTB POZ DOMAIN CONTAINING 12"/>
    <property type="match status" value="1"/>
</dbReference>
<sequence length="759" mass="83981">LFSSSMAFNNKSEVTSDCCKLCDQPFNSWLEERISLHRESCSQRIASTEWNPLCYKNPNSVLTSGLWKLAALSSNAESVSDLNRFYVSSLSDFISPTQKKENLDRLHLLQILGRGPSQPKPGFVETSRSMMKKGVDGDGETFLEMLSRMVDSPICSDLSIYLDSGAHVFAHRFILAAWNPELFLLEANTTSITAPGMSKEALLRLLRALYTFDLSFLSSLPPEVEFTLDCWQMLDAVRNRIQSGAACGFVNTPVVDTRKVSNSSNTSEPVVSPSGKNKISSQEVGGSDSLVDLFASTADSSAFLGTPWNLLEHNTNAASHSTPHPHSSSGVDIPKPVDKLCHSPRQPVEIEVDPPAFSENYDASRTSTSLPSLPLFEQRVTERPDDVDHMPMGNTSPPSRNVTSDNRFFFDGSVPTPVPLAKRLRASADSVEGADTVFTLSSHPIEISSVKDDTESGNSDGDDDCQLLASFSQPLPTTPVNRRRVSSIIATDVPITPKPAFDQMRTPELRKVLSDYGVRRLPKKKAIQLLNHIYDELHPYVEAPSLLDDDESKDLKLAEALPCDCTAGVNSDEIVINPRPASDPLVNSPAITFEKFTLFNAHLQYRADQLNLYPKRAFLQIKSTPTIDQGASEANFDPDQEAANDALRTRVWECLRSNDQLYFNIVAYVPLELDCVKAMLRDAGINVGLRRLSEMLDSWVRTITVAVVAIKSLIVASPQHFHRLGRHFHNAKSTRSQARNQYLRPTSGELPVVRIRCLV</sequence>
<feature type="domain" description="BTB" evidence="2">
    <location>
        <begin position="156"/>
        <end position="218"/>
    </location>
</feature>
<evidence type="ECO:0000256" key="1">
    <source>
        <dbReference type="SAM" id="MobiDB-lite"/>
    </source>
</evidence>
<organism evidence="3">
    <name type="scientific">Taenia asiatica</name>
    <name type="common">Asian tapeworm</name>
    <dbReference type="NCBI Taxonomy" id="60517"/>
    <lineage>
        <taxon>Eukaryota</taxon>
        <taxon>Metazoa</taxon>
        <taxon>Spiralia</taxon>
        <taxon>Lophotrochozoa</taxon>
        <taxon>Platyhelminthes</taxon>
        <taxon>Cestoda</taxon>
        <taxon>Eucestoda</taxon>
        <taxon>Cyclophyllidea</taxon>
        <taxon>Taeniidae</taxon>
        <taxon>Taenia</taxon>
    </lineage>
</organism>
<evidence type="ECO:0000313" key="3">
    <source>
        <dbReference type="WBParaSite" id="TASK_0000095601-mRNA-1"/>
    </source>
</evidence>